<evidence type="ECO:0000313" key="2">
    <source>
        <dbReference type="Proteomes" id="UP001164539"/>
    </source>
</evidence>
<name>A0ACC1X8Y8_MELAZ</name>
<sequence length="571" mass="66151">MQSPDTSATKAAFRKPLNDAANRKYRRRSPANGSSSSDESPKRDHSSSLILSREDSAKVSELQQRRKDDERELDRDSARSYHGRGGDLYRHSDRHSSRSSHGYSRHDDYVRHEKYVNDEDRNYQRLSSRSGRESKASTHSDYARQDTERSRSKDYLSTDKSLHDRYDVTGHRVKDKERESYPERQKYKDKDSSSDRAGSGRRHTSSNSEETDREWHKRDRDGRDEKRDYRRSSGDYRNDHTVTCEESRGRRSESSGKDYGGYRLKEACRSDPREMDDQKLAKEEKKRYDDIETTRDKDRYYRADKPDFVTEKQETPTKKQKVSNWDKGADYAAEKTSSSSLQAQNIAGNEAFEQAQANDSVANDLDAAKVAAMKAAELVNQNLVGGGYMSTDQKKKLLWGSKKSTTAEESGHRWDTTLFGDRDRQDKFNKLMSLSLPWYIWPIVGCERRCEGGAQTQQSRWRCSRSREAEGTSAGFGEAVHCWTSKERWPHSWIRSLNMNREFSILTLCSMSTDTFLYSSSRTLFLVLLHLRLVGEFSPCSRAFQILRKEYCLSTIVIFFNLQWICLHVSC</sequence>
<evidence type="ECO:0000313" key="1">
    <source>
        <dbReference type="EMBL" id="KAJ4706665.1"/>
    </source>
</evidence>
<protein>
    <submittedName>
        <fullName evidence="1">Arginine/serine-rich coiled-coil protein 2 isoform X1</fullName>
    </submittedName>
</protein>
<dbReference type="EMBL" id="CM051404">
    <property type="protein sequence ID" value="KAJ4706665.1"/>
    <property type="molecule type" value="Genomic_DNA"/>
</dbReference>
<comment type="caution">
    <text evidence="1">The sequence shown here is derived from an EMBL/GenBank/DDBJ whole genome shotgun (WGS) entry which is preliminary data.</text>
</comment>
<accession>A0ACC1X8Y8</accession>
<organism evidence="1 2">
    <name type="scientific">Melia azedarach</name>
    <name type="common">Chinaberry tree</name>
    <dbReference type="NCBI Taxonomy" id="155640"/>
    <lineage>
        <taxon>Eukaryota</taxon>
        <taxon>Viridiplantae</taxon>
        <taxon>Streptophyta</taxon>
        <taxon>Embryophyta</taxon>
        <taxon>Tracheophyta</taxon>
        <taxon>Spermatophyta</taxon>
        <taxon>Magnoliopsida</taxon>
        <taxon>eudicotyledons</taxon>
        <taxon>Gunneridae</taxon>
        <taxon>Pentapetalae</taxon>
        <taxon>rosids</taxon>
        <taxon>malvids</taxon>
        <taxon>Sapindales</taxon>
        <taxon>Meliaceae</taxon>
        <taxon>Melia</taxon>
    </lineage>
</organism>
<gene>
    <name evidence="1" type="ORF">OWV82_020293</name>
</gene>
<keyword evidence="2" id="KW-1185">Reference proteome</keyword>
<dbReference type="Proteomes" id="UP001164539">
    <property type="component" value="Chromosome 11"/>
</dbReference>
<reference evidence="1 2" key="1">
    <citation type="journal article" date="2023" name="Science">
        <title>Complex scaffold remodeling in plant triterpene biosynthesis.</title>
        <authorList>
            <person name="De La Pena R."/>
            <person name="Hodgson H."/>
            <person name="Liu J.C."/>
            <person name="Stephenson M.J."/>
            <person name="Martin A.C."/>
            <person name="Owen C."/>
            <person name="Harkess A."/>
            <person name="Leebens-Mack J."/>
            <person name="Jimenez L.E."/>
            <person name="Osbourn A."/>
            <person name="Sattely E.S."/>
        </authorList>
    </citation>
    <scope>NUCLEOTIDE SEQUENCE [LARGE SCALE GENOMIC DNA]</scope>
    <source>
        <strain evidence="2">cv. JPN11</strain>
        <tissue evidence="1">Leaf</tissue>
    </source>
</reference>
<proteinExistence type="predicted"/>